<dbReference type="PANTHER" id="PTHR45775">
    <property type="entry name" value="RAD, GEM/KIR FAMILY MEMBER 2, ISOFORM C"/>
    <property type="match status" value="1"/>
</dbReference>
<dbReference type="PROSITE" id="PS51421">
    <property type="entry name" value="RAS"/>
    <property type="match status" value="1"/>
</dbReference>
<gene>
    <name evidence="11" type="primary">GEM</name>
    <name evidence="11" type="ORF">N1851_017331</name>
</gene>
<dbReference type="CDD" id="cd04148">
    <property type="entry name" value="RGK"/>
    <property type="match status" value="1"/>
</dbReference>
<comment type="subunit">
    <text evidence="9">Interacts with Calmodulin.</text>
</comment>
<organism evidence="11 12">
    <name type="scientific">Merluccius polli</name>
    <name type="common">Benguela hake</name>
    <name type="synonym">Merluccius cadenati</name>
    <dbReference type="NCBI Taxonomy" id="89951"/>
    <lineage>
        <taxon>Eukaryota</taxon>
        <taxon>Metazoa</taxon>
        <taxon>Chordata</taxon>
        <taxon>Craniata</taxon>
        <taxon>Vertebrata</taxon>
        <taxon>Euteleostomi</taxon>
        <taxon>Actinopterygii</taxon>
        <taxon>Neopterygii</taxon>
        <taxon>Teleostei</taxon>
        <taxon>Neoteleostei</taxon>
        <taxon>Acanthomorphata</taxon>
        <taxon>Zeiogadaria</taxon>
        <taxon>Gadariae</taxon>
        <taxon>Gadiformes</taxon>
        <taxon>Gadoidei</taxon>
        <taxon>Merlucciidae</taxon>
        <taxon>Merluccius</taxon>
    </lineage>
</organism>
<comment type="function">
    <text evidence="8">Binds GTP saturably and exhibits a low intrinsic rate of GTP hydrolysis.</text>
</comment>
<dbReference type="SMART" id="SM00175">
    <property type="entry name" value="RAB"/>
    <property type="match status" value="1"/>
</dbReference>
<dbReference type="GO" id="GO:0003924">
    <property type="term" value="F:GTPase activity"/>
    <property type="evidence" value="ECO:0007669"/>
    <property type="project" value="UniProtKB-UniRule"/>
</dbReference>
<comment type="caution">
    <text evidence="11">The sequence shown here is derived from an EMBL/GenBank/DDBJ whole genome shotgun (WGS) entry which is preliminary data.</text>
</comment>
<sequence>MLSSMRRHSLRLQHELHRWSVCDPASSQPVPVPDRPVRRVIRSKSCISSTGESSGSQESWSSSDSVVSAGSAGGTPGRGGDPFRVVLLGGSDVGKTAFASIFAGAADSMDGEDCEVYGDEVCERTIEVDGEEATITLLDTWTTEDDGKCMAQDQCMQTGDAYLLLYSITDRASFLRASELRITLRCHRPARHTPIILVGNKCDLVRRREVSVSEGLACAAVFDCKFIETSAAMQHNVWEAFRGIVRQLRLRRDSKEANKRRRNSSSQRRESLPVKAKRFLDKMVAKNNANAAFRLKSKSCHDLSVF</sequence>
<accession>A0AA47MQH6</accession>
<name>A0AA47MQH6_MERPO</name>
<keyword evidence="7" id="KW-0472">Membrane</keyword>
<dbReference type="AlphaFoldDB" id="A0AA47MQH6"/>
<dbReference type="InterPro" id="IPR051641">
    <property type="entry name" value="RGK_GTP-binding_reg"/>
</dbReference>
<keyword evidence="9" id="KW-0112">Calmodulin-binding</keyword>
<dbReference type="PIRSF" id="PIRSF038017">
    <property type="entry name" value="GTP-binding_GEM"/>
    <property type="match status" value="1"/>
</dbReference>
<evidence type="ECO:0000256" key="8">
    <source>
        <dbReference type="ARBA" id="ARBA00053429"/>
    </source>
</evidence>
<dbReference type="PRINTS" id="PR00449">
    <property type="entry name" value="RASTRNSFRMNG"/>
</dbReference>
<evidence type="ECO:0000256" key="2">
    <source>
        <dbReference type="ARBA" id="ARBA00008846"/>
    </source>
</evidence>
<dbReference type="PANTHER" id="PTHR45775:SF4">
    <property type="entry name" value="GTP-BINDING PROTEIN GEM"/>
    <property type="match status" value="1"/>
</dbReference>
<keyword evidence="12" id="KW-1185">Reference proteome</keyword>
<keyword evidence="4" id="KW-0597">Phosphoprotein</keyword>
<dbReference type="Gene3D" id="3.40.50.300">
    <property type="entry name" value="P-loop containing nucleotide triphosphate hydrolases"/>
    <property type="match status" value="1"/>
</dbReference>
<dbReference type="SMART" id="SM00174">
    <property type="entry name" value="RHO"/>
    <property type="match status" value="1"/>
</dbReference>
<dbReference type="Proteomes" id="UP001174136">
    <property type="component" value="Unassembled WGS sequence"/>
</dbReference>
<proteinExistence type="inferred from homology"/>
<dbReference type="InterPro" id="IPR027417">
    <property type="entry name" value="P-loop_NTPase"/>
</dbReference>
<dbReference type="FunFam" id="3.40.50.300:FF:001032">
    <property type="entry name" value="GTP-binding protein REM 2"/>
    <property type="match status" value="1"/>
</dbReference>
<dbReference type="PROSITE" id="PS51419">
    <property type="entry name" value="RAB"/>
    <property type="match status" value="1"/>
</dbReference>
<keyword evidence="3" id="KW-1003">Cell membrane</keyword>
<feature type="region of interest" description="Disordered" evidence="10">
    <location>
        <begin position="44"/>
        <end position="77"/>
    </location>
</feature>
<reference evidence="11" key="1">
    <citation type="journal article" date="2023" name="Front. Mar. Sci.">
        <title>A new Merluccius polli reference genome to investigate the effects of global change in West African waters.</title>
        <authorList>
            <person name="Mateo J.L."/>
            <person name="Blanco-Fernandez C."/>
            <person name="Garcia-Vazquez E."/>
            <person name="Machado-Schiaffino G."/>
        </authorList>
    </citation>
    <scope>NUCLEOTIDE SEQUENCE</scope>
    <source>
        <strain evidence="11">C29</strain>
        <tissue evidence="11">Fin</tissue>
    </source>
</reference>
<evidence type="ECO:0000313" key="12">
    <source>
        <dbReference type="Proteomes" id="UP001174136"/>
    </source>
</evidence>
<evidence type="ECO:0000256" key="10">
    <source>
        <dbReference type="SAM" id="MobiDB-lite"/>
    </source>
</evidence>
<evidence type="ECO:0000256" key="9">
    <source>
        <dbReference type="PIRNR" id="PIRNR038017"/>
    </source>
</evidence>
<evidence type="ECO:0000256" key="7">
    <source>
        <dbReference type="ARBA" id="ARBA00023136"/>
    </source>
</evidence>
<dbReference type="GO" id="GO:0005525">
    <property type="term" value="F:GTP binding"/>
    <property type="evidence" value="ECO:0007669"/>
    <property type="project" value="UniProtKB-UniRule"/>
</dbReference>
<keyword evidence="6 9" id="KW-0342">GTP-binding</keyword>
<feature type="compositionally biased region" description="Low complexity" evidence="10">
    <location>
        <begin position="44"/>
        <end position="70"/>
    </location>
</feature>
<evidence type="ECO:0000256" key="5">
    <source>
        <dbReference type="ARBA" id="ARBA00022741"/>
    </source>
</evidence>
<evidence type="ECO:0000256" key="3">
    <source>
        <dbReference type="ARBA" id="ARBA00022475"/>
    </source>
</evidence>
<dbReference type="SMART" id="SM00173">
    <property type="entry name" value="RAS"/>
    <property type="match status" value="1"/>
</dbReference>
<feature type="region of interest" description="Disordered" evidence="10">
    <location>
        <begin position="253"/>
        <end position="272"/>
    </location>
</feature>
<dbReference type="GO" id="GO:0005246">
    <property type="term" value="F:calcium channel regulator activity"/>
    <property type="evidence" value="ECO:0007669"/>
    <property type="project" value="TreeGrafter"/>
</dbReference>
<evidence type="ECO:0000313" key="11">
    <source>
        <dbReference type="EMBL" id="KAK0144294.1"/>
    </source>
</evidence>
<dbReference type="SUPFAM" id="SSF52540">
    <property type="entry name" value="P-loop containing nucleoside triphosphate hydrolases"/>
    <property type="match status" value="1"/>
</dbReference>
<dbReference type="GO" id="GO:0005516">
    <property type="term" value="F:calmodulin binding"/>
    <property type="evidence" value="ECO:0007669"/>
    <property type="project" value="UniProtKB-UniRule"/>
</dbReference>
<dbReference type="InterPro" id="IPR017358">
    <property type="entry name" value="RGK"/>
</dbReference>
<protein>
    <recommendedName>
        <fullName evidence="9">GTP-binding protein</fullName>
    </recommendedName>
</protein>
<dbReference type="InterPro" id="IPR005225">
    <property type="entry name" value="Small_GTP-bd"/>
</dbReference>
<dbReference type="Pfam" id="PF00071">
    <property type="entry name" value="Ras"/>
    <property type="match status" value="1"/>
</dbReference>
<dbReference type="EMBL" id="JAOPHQ010003143">
    <property type="protein sequence ID" value="KAK0144294.1"/>
    <property type="molecule type" value="Genomic_DNA"/>
</dbReference>
<evidence type="ECO:0000256" key="1">
    <source>
        <dbReference type="ARBA" id="ARBA00004236"/>
    </source>
</evidence>
<evidence type="ECO:0000256" key="6">
    <source>
        <dbReference type="ARBA" id="ARBA00023134"/>
    </source>
</evidence>
<comment type="similarity">
    <text evidence="2 9">Belongs to the small GTPase superfamily. RGK family.</text>
</comment>
<dbReference type="NCBIfam" id="TIGR00231">
    <property type="entry name" value="small_GTP"/>
    <property type="match status" value="1"/>
</dbReference>
<evidence type="ECO:0000256" key="4">
    <source>
        <dbReference type="ARBA" id="ARBA00022553"/>
    </source>
</evidence>
<comment type="subcellular location">
    <subcellularLocation>
        <location evidence="1">Cell membrane</location>
    </subcellularLocation>
</comment>
<keyword evidence="5 9" id="KW-0547">Nucleotide-binding</keyword>
<dbReference type="GO" id="GO:0005886">
    <property type="term" value="C:plasma membrane"/>
    <property type="evidence" value="ECO:0007669"/>
    <property type="project" value="UniProtKB-SubCell"/>
</dbReference>
<dbReference type="InterPro" id="IPR001806">
    <property type="entry name" value="Small_GTPase"/>
</dbReference>